<sequence>MHLSFTNRIFCLRYVQQNLFAQGCRNLAFEPAVQGIDQKY</sequence>
<evidence type="ECO:0000313" key="1">
    <source>
        <dbReference type="EMBL" id="MBX02631.1"/>
    </source>
</evidence>
<dbReference type="AlphaFoldDB" id="A0A2P2KA94"/>
<accession>A0A2P2KA94</accession>
<reference evidence="1" key="1">
    <citation type="submission" date="2018-02" db="EMBL/GenBank/DDBJ databases">
        <title>Rhizophora mucronata_Transcriptome.</title>
        <authorList>
            <person name="Meera S.P."/>
            <person name="Sreeshan A."/>
            <person name="Augustine A."/>
        </authorList>
    </citation>
    <scope>NUCLEOTIDE SEQUENCE</scope>
    <source>
        <tissue evidence="1">Leaf</tissue>
    </source>
</reference>
<organism evidence="1">
    <name type="scientific">Rhizophora mucronata</name>
    <name type="common">Asiatic mangrove</name>
    <dbReference type="NCBI Taxonomy" id="61149"/>
    <lineage>
        <taxon>Eukaryota</taxon>
        <taxon>Viridiplantae</taxon>
        <taxon>Streptophyta</taxon>
        <taxon>Embryophyta</taxon>
        <taxon>Tracheophyta</taxon>
        <taxon>Spermatophyta</taxon>
        <taxon>Magnoliopsida</taxon>
        <taxon>eudicotyledons</taxon>
        <taxon>Gunneridae</taxon>
        <taxon>Pentapetalae</taxon>
        <taxon>rosids</taxon>
        <taxon>fabids</taxon>
        <taxon>Malpighiales</taxon>
        <taxon>Rhizophoraceae</taxon>
        <taxon>Rhizophora</taxon>
    </lineage>
</organism>
<proteinExistence type="predicted"/>
<protein>
    <submittedName>
        <fullName evidence="1">Uncharacterized protein</fullName>
    </submittedName>
</protein>
<name>A0A2P2KA94_RHIMU</name>
<dbReference type="EMBL" id="GGEC01022147">
    <property type="protein sequence ID" value="MBX02631.1"/>
    <property type="molecule type" value="Transcribed_RNA"/>
</dbReference>